<dbReference type="AlphaFoldDB" id="A0A2G6K998"/>
<gene>
    <name evidence="1" type="ORF">CSA55_03650</name>
</gene>
<proteinExistence type="predicted"/>
<evidence type="ECO:0000313" key="1">
    <source>
        <dbReference type="EMBL" id="PIE32278.1"/>
    </source>
</evidence>
<dbReference type="Proteomes" id="UP000230914">
    <property type="component" value="Unassembled WGS sequence"/>
</dbReference>
<sequence length="62" mass="6642">MTAVMNAILETGDVIEIERGDDAMSALVLLATDDAVILDLCDGTTPVVVKNDELVSYRKFVA</sequence>
<reference evidence="1 2" key="1">
    <citation type="submission" date="2017-10" db="EMBL/GenBank/DDBJ databases">
        <title>Novel microbial diversity and functional potential in the marine mammal oral microbiome.</title>
        <authorList>
            <person name="Dudek N.K."/>
            <person name="Sun C.L."/>
            <person name="Burstein D."/>
            <person name="Kantor R.S."/>
            <person name="Aliaga Goltsman D.S."/>
            <person name="Bik E.M."/>
            <person name="Thomas B.C."/>
            <person name="Banfield J.F."/>
            <person name="Relman D.A."/>
        </authorList>
    </citation>
    <scope>NUCLEOTIDE SEQUENCE [LARGE SCALE GENOMIC DNA]</scope>
    <source>
        <strain evidence="1">DOLJORAL78_61_10</strain>
    </source>
</reference>
<comment type="caution">
    <text evidence="1">The sequence shown here is derived from an EMBL/GenBank/DDBJ whole genome shotgun (WGS) entry which is preliminary data.</text>
</comment>
<protein>
    <submittedName>
        <fullName evidence="1">Uncharacterized protein</fullName>
    </submittedName>
</protein>
<organism evidence="1 2">
    <name type="scientific">Ilumatobacter coccineus</name>
    <dbReference type="NCBI Taxonomy" id="467094"/>
    <lineage>
        <taxon>Bacteria</taxon>
        <taxon>Bacillati</taxon>
        <taxon>Actinomycetota</taxon>
        <taxon>Acidimicrobiia</taxon>
        <taxon>Acidimicrobiales</taxon>
        <taxon>Ilumatobacteraceae</taxon>
        <taxon>Ilumatobacter</taxon>
    </lineage>
</organism>
<accession>A0A2G6K998</accession>
<dbReference type="EMBL" id="PDSL01000051">
    <property type="protein sequence ID" value="PIE32278.1"/>
    <property type="molecule type" value="Genomic_DNA"/>
</dbReference>
<evidence type="ECO:0000313" key="2">
    <source>
        <dbReference type="Proteomes" id="UP000230914"/>
    </source>
</evidence>
<name>A0A2G6K998_9ACTN</name>